<keyword evidence="2" id="KW-0732">Signal</keyword>
<name>A0A6J4U638_9BACT</name>
<dbReference type="AlphaFoldDB" id="A0A6J4U638"/>
<gene>
    <name evidence="3" type="ORF">AVDCRST_MAG19-1557</name>
</gene>
<accession>A0A6J4U638</accession>
<proteinExistence type="predicted"/>
<dbReference type="EMBL" id="CADCWL010000001">
    <property type="protein sequence ID" value="CAA9541571.1"/>
    <property type="molecule type" value="Genomic_DNA"/>
</dbReference>
<feature type="chain" id="PRO_5026748488" evidence="2">
    <location>
        <begin position="21"/>
        <end position="98"/>
    </location>
</feature>
<evidence type="ECO:0000256" key="2">
    <source>
        <dbReference type="SAM" id="SignalP"/>
    </source>
</evidence>
<reference evidence="3" key="1">
    <citation type="submission" date="2020-02" db="EMBL/GenBank/DDBJ databases">
        <authorList>
            <person name="Meier V. D."/>
        </authorList>
    </citation>
    <scope>NUCLEOTIDE SEQUENCE</scope>
    <source>
        <strain evidence="3">AVDCRST_MAG19</strain>
    </source>
</reference>
<sequence length="98" mass="9609">MRRSLMIMALCLLLVALLPAARTATSQGPLPTPRGQLGGRPPLALTPNLPVPTQAATAAPEGIATPLPVPMATPSGTPGGTPTARGADSGAALAHASS</sequence>
<organism evidence="3">
    <name type="scientific">uncultured Thermomicrobiales bacterium</name>
    <dbReference type="NCBI Taxonomy" id="1645740"/>
    <lineage>
        <taxon>Bacteria</taxon>
        <taxon>Pseudomonadati</taxon>
        <taxon>Thermomicrobiota</taxon>
        <taxon>Thermomicrobia</taxon>
        <taxon>Thermomicrobiales</taxon>
        <taxon>environmental samples</taxon>
    </lineage>
</organism>
<feature type="region of interest" description="Disordered" evidence="1">
    <location>
        <begin position="23"/>
        <end position="98"/>
    </location>
</feature>
<feature type="signal peptide" evidence="2">
    <location>
        <begin position="1"/>
        <end position="20"/>
    </location>
</feature>
<feature type="compositionally biased region" description="Low complexity" evidence="1">
    <location>
        <begin position="70"/>
        <end position="87"/>
    </location>
</feature>
<protein>
    <submittedName>
        <fullName evidence="3">Uncharacterized protein</fullName>
    </submittedName>
</protein>
<evidence type="ECO:0000313" key="3">
    <source>
        <dbReference type="EMBL" id="CAA9541571.1"/>
    </source>
</evidence>
<evidence type="ECO:0000256" key="1">
    <source>
        <dbReference type="SAM" id="MobiDB-lite"/>
    </source>
</evidence>